<dbReference type="SUPFAM" id="SSF63380">
    <property type="entry name" value="Riboflavin synthase domain-like"/>
    <property type="match status" value="1"/>
</dbReference>
<evidence type="ECO:0000256" key="6">
    <source>
        <dbReference type="ARBA" id="ARBA00022827"/>
    </source>
</evidence>
<evidence type="ECO:0000256" key="3">
    <source>
        <dbReference type="ARBA" id="ARBA00022630"/>
    </source>
</evidence>
<dbReference type="UniPathway" id="UPA00070">
    <property type="reaction ID" value="UER00945"/>
</dbReference>
<dbReference type="InterPro" id="IPR017938">
    <property type="entry name" value="Riboflavin_synthase-like_b-brl"/>
</dbReference>
<dbReference type="InterPro" id="IPR023455">
    <property type="entry name" value="Dihydroorotate_DHASE_ETsu"/>
</dbReference>
<dbReference type="InterPro" id="IPR037117">
    <property type="entry name" value="Dihydroorotate_DH_ele_sf"/>
</dbReference>
<evidence type="ECO:0000256" key="8">
    <source>
        <dbReference type="ARBA" id="ARBA00022982"/>
    </source>
</evidence>
<proteinExistence type="inferred from homology"/>
<evidence type="ECO:0000256" key="1">
    <source>
        <dbReference type="ARBA" id="ARBA00006422"/>
    </source>
</evidence>
<keyword evidence="8 11" id="KW-0249">Electron transport</keyword>
<feature type="binding site" evidence="11 12">
    <location>
        <begin position="76"/>
        <end position="77"/>
    </location>
    <ligand>
        <name>FAD</name>
        <dbReference type="ChEBI" id="CHEBI:57692"/>
    </ligand>
</feature>
<keyword evidence="16" id="KW-1185">Reference proteome</keyword>
<evidence type="ECO:0000256" key="7">
    <source>
        <dbReference type="ARBA" id="ARBA00022975"/>
    </source>
</evidence>
<protein>
    <recommendedName>
        <fullName evidence="11">Dihydroorotate dehydrogenase B (NAD(+)), electron transfer subunit</fullName>
    </recommendedName>
    <alternativeName>
        <fullName evidence="11">Dihydroorotate oxidase B, electron transfer subunit</fullName>
    </alternativeName>
</protein>
<dbReference type="GO" id="GO:0016491">
    <property type="term" value="F:oxidoreductase activity"/>
    <property type="evidence" value="ECO:0007669"/>
    <property type="project" value="InterPro"/>
</dbReference>
<evidence type="ECO:0000256" key="10">
    <source>
        <dbReference type="ARBA" id="ARBA00023014"/>
    </source>
</evidence>
<dbReference type="PROSITE" id="PS51384">
    <property type="entry name" value="FAD_FR"/>
    <property type="match status" value="1"/>
</dbReference>
<evidence type="ECO:0000256" key="11">
    <source>
        <dbReference type="HAMAP-Rule" id="MF_01211"/>
    </source>
</evidence>
<feature type="domain" description="FAD-binding FR-type" evidence="14">
    <location>
        <begin position="7"/>
        <end position="101"/>
    </location>
</feature>
<dbReference type="HAMAP" id="MF_01211">
    <property type="entry name" value="DHODB_Fe_S_bind"/>
    <property type="match status" value="1"/>
</dbReference>
<dbReference type="PANTHER" id="PTHR43513">
    <property type="entry name" value="DIHYDROOROTATE DEHYDROGENASE B (NAD(+)), ELECTRON TRANSFER SUBUNIT"/>
    <property type="match status" value="1"/>
</dbReference>
<dbReference type="InterPro" id="IPR050353">
    <property type="entry name" value="PyrK_electron_transfer"/>
</dbReference>
<feature type="binding site" evidence="11 13">
    <location>
        <position position="224"/>
    </location>
    <ligand>
        <name>[2Fe-2S] cluster</name>
        <dbReference type="ChEBI" id="CHEBI:190135"/>
    </ligand>
</feature>
<dbReference type="GO" id="GO:0044205">
    <property type="term" value="P:'de novo' UMP biosynthetic process"/>
    <property type="evidence" value="ECO:0007669"/>
    <property type="project" value="UniProtKB-UniRule"/>
</dbReference>
<keyword evidence="3 11" id="KW-0285">Flavoprotein</keyword>
<evidence type="ECO:0000256" key="5">
    <source>
        <dbReference type="ARBA" id="ARBA00022723"/>
    </source>
</evidence>
<reference evidence="16" key="1">
    <citation type="submission" date="2017-04" db="EMBL/GenBank/DDBJ databases">
        <title>Function of individual gut microbiota members based on whole genome sequencing of pure cultures obtained from chicken caecum.</title>
        <authorList>
            <person name="Medvecky M."/>
            <person name="Cejkova D."/>
            <person name="Polansky O."/>
            <person name="Karasova D."/>
            <person name="Kubasova T."/>
            <person name="Cizek A."/>
            <person name="Rychlik I."/>
        </authorList>
    </citation>
    <scope>NUCLEOTIDE SEQUENCE [LARGE SCALE GENOMIC DNA]</scope>
    <source>
        <strain evidence="16">An178</strain>
    </source>
</reference>
<dbReference type="InterPro" id="IPR019480">
    <property type="entry name" value="Dihydroorotate_DH_Fe-S-bd"/>
</dbReference>
<keyword evidence="10 11" id="KW-0411">Iron-sulfur</keyword>
<keyword evidence="7 11" id="KW-0665">Pyrimidine biosynthesis</keyword>
<keyword evidence="4 11" id="KW-0001">2Fe-2S</keyword>
<name>A0A1Y4LLJ7_9FIRM</name>
<dbReference type="SUPFAM" id="SSF52343">
    <property type="entry name" value="Ferredoxin reductase-like, C-terminal NADP-linked domain"/>
    <property type="match status" value="1"/>
</dbReference>
<dbReference type="GO" id="GO:0050660">
    <property type="term" value="F:flavin adenine dinucleotide binding"/>
    <property type="evidence" value="ECO:0007669"/>
    <property type="project" value="InterPro"/>
</dbReference>
<dbReference type="Gene3D" id="2.10.240.10">
    <property type="entry name" value="Dihydroorotate dehydrogenase, electron transfer subunit"/>
    <property type="match status" value="1"/>
</dbReference>
<keyword evidence="5 11" id="KW-0479">Metal-binding</keyword>
<comment type="similarity">
    <text evidence="1 11">Belongs to the PyrK family.</text>
</comment>
<dbReference type="Gene3D" id="3.40.50.80">
    <property type="entry name" value="Nucleotide-binding domain of ferredoxin-NADP reductase (FNR) module"/>
    <property type="match status" value="1"/>
</dbReference>
<evidence type="ECO:0000256" key="2">
    <source>
        <dbReference type="ARBA" id="ARBA00022448"/>
    </source>
</evidence>
<dbReference type="PIRSF" id="PIRSF006816">
    <property type="entry name" value="Cyc3_hyd_g"/>
    <property type="match status" value="1"/>
</dbReference>
<evidence type="ECO:0000256" key="12">
    <source>
        <dbReference type="PIRSR" id="PIRSR006816-1"/>
    </source>
</evidence>
<comment type="function">
    <text evidence="11">Responsible for channeling the electrons from the oxidation of dihydroorotate from the FMN redox center in the PyrD type B subunit to the ultimate electron acceptor NAD(+).</text>
</comment>
<keyword evidence="9 11" id="KW-0408">Iron</keyword>
<comment type="subunit">
    <text evidence="11">Heterotetramer of 2 PyrK and 2 PyrD type B subunits.</text>
</comment>
<organism evidence="15 16">
    <name type="scientific">Faecalitalea cylindroides</name>
    <dbReference type="NCBI Taxonomy" id="39483"/>
    <lineage>
        <taxon>Bacteria</taxon>
        <taxon>Bacillati</taxon>
        <taxon>Bacillota</taxon>
        <taxon>Erysipelotrichia</taxon>
        <taxon>Erysipelotrichales</taxon>
        <taxon>Erysipelotrichaceae</taxon>
        <taxon>Faecalitalea</taxon>
    </lineage>
</organism>
<dbReference type="Pfam" id="PF10418">
    <property type="entry name" value="DHODB_Fe-S_bind"/>
    <property type="match status" value="1"/>
</dbReference>
<dbReference type="Pfam" id="PF00175">
    <property type="entry name" value="NAD_binding_1"/>
    <property type="match status" value="1"/>
</dbReference>
<feature type="binding site" evidence="11 13">
    <location>
        <position position="216"/>
    </location>
    <ligand>
        <name>[2Fe-2S] cluster</name>
        <dbReference type="ChEBI" id="CHEBI:190135"/>
    </ligand>
</feature>
<comment type="cofactor">
    <cofactor evidence="11 12">
        <name>FAD</name>
        <dbReference type="ChEBI" id="CHEBI:57692"/>
    </cofactor>
    <text evidence="11 12">Binds 1 FAD per subunit.</text>
</comment>
<comment type="cofactor">
    <cofactor evidence="11">
        <name>[2Fe-2S] cluster</name>
        <dbReference type="ChEBI" id="CHEBI:190135"/>
    </cofactor>
    <text evidence="11">Binds 1 [2Fe-2S] cluster per subunit.</text>
</comment>
<keyword evidence="2 11" id="KW-0813">Transport</keyword>
<comment type="caution">
    <text evidence="15">The sequence shown here is derived from an EMBL/GenBank/DDBJ whole genome shotgun (WGS) entry which is preliminary data.</text>
</comment>
<evidence type="ECO:0000256" key="9">
    <source>
        <dbReference type="ARBA" id="ARBA00023004"/>
    </source>
</evidence>
<dbReference type="PANTHER" id="PTHR43513:SF3">
    <property type="entry name" value="DIHYDROOROTATE DEHYDROGENASE B (NAD(+)), ELECTRON TRANSFER SUBUNIT-RELATED"/>
    <property type="match status" value="1"/>
</dbReference>
<gene>
    <name evidence="11" type="primary">pyrK</name>
    <name evidence="15" type="ORF">B5F14_08725</name>
</gene>
<sequence>MKWGNNNMQENAVILSNTEIAKDIWRMEIKTNLAKKARPGQFIEISVPGFYLRRPISICEIKDESLIIIYKILGQGTEKMTELTSNDLLDIFGPLGNGFPIEDQDKVLLVGGGVGVPPLYETAKQYRLKGSKVDVVLGFNDEESVFYKEEFEQLGCNVEIATMDGSVGTKGTVLDAIQAKNIDTDFISACGPLMMLKALDATYTKGYISLEARMACGLGACMGCVVKDKEGNSLRVCKDGPVFEVGKVAL</sequence>
<dbReference type="GO" id="GO:0009055">
    <property type="term" value="F:electron transfer activity"/>
    <property type="evidence" value="ECO:0007669"/>
    <property type="project" value="UniProtKB-UniRule"/>
</dbReference>
<keyword evidence="6 11" id="KW-0274">FAD</keyword>
<evidence type="ECO:0000259" key="14">
    <source>
        <dbReference type="PROSITE" id="PS51384"/>
    </source>
</evidence>
<evidence type="ECO:0000256" key="4">
    <source>
        <dbReference type="ARBA" id="ARBA00022714"/>
    </source>
</evidence>
<dbReference type="InterPro" id="IPR017927">
    <property type="entry name" value="FAD-bd_FR_type"/>
</dbReference>
<comment type="pathway">
    <text evidence="11">Pyrimidine metabolism; UMP biosynthesis via de novo pathway; orotate from (S)-dihydroorotate (NAD(+) route): step 1/1.</text>
</comment>
<feature type="binding site" evidence="11 13">
    <location>
        <position position="237"/>
    </location>
    <ligand>
        <name>[2Fe-2S] cluster</name>
        <dbReference type="ChEBI" id="CHEBI:190135"/>
    </ligand>
</feature>
<evidence type="ECO:0000313" key="16">
    <source>
        <dbReference type="Proteomes" id="UP000195447"/>
    </source>
</evidence>
<feature type="binding site" evidence="11 13">
    <location>
        <position position="221"/>
    </location>
    <ligand>
        <name>[2Fe-2S] cluster</name>
        <dbReference type="ChEBI" id="CHEBI:190135"/>
    </ligand>
</feature>
<dbReference type="AlphaFoldDB" id="A0A1Y4LLJ7"/>
<comment type="cofactor">
    <cofactor evidence="13">
        <name>[2Fe-2S] cluster</name>
        <dbReference type="ChEBI" id="CHEBI:190135"/>
    </cofactor>
    <text evidence="13">Binds 1 [2Fe-2S] cluster per subunit.</text>
</comment>
<dbReference type="Gene3D" id="2.40.30.10">
    <property type="entry name" value="Translation factors"/>
    <property type="match status" value="1"/>
</dbReference>
<dbReference type="GO" id="GO:0051537">
    <property type="term" value="F:2 iron, 2 sulfur cluster binding"/>
    <property type="evidence" value="ECO:0007669"/>
    <property type="project" value="UniProtKB-KW"/>
</dbReference>
<accession>A0A1Y4LLJ7</accession>
<evidence type="ECO:0000313" key="15">
    <source>
        <dbReference type="EMBL" id="OUP57557.1"/>
    </source>
</evidence>
<dbReference type="InterPro" id="IPR039261">
    <property type="entry name" value="FNR_nucleotide-bd"/>
</dbReference>
<dbReference type="CDD" id="cd06218">
    <property type="entry name" value="DHOD_e_trans"/>
    <property type="match status" value="1"/>
</dbReference>
<feature type="binding site" evidence="11 12">
    <location>
        <begin position="54"/>
        <end position="57"/>
    </location>
    <ligand>
        <name>FAD</name>
        <dbReference type="ChEBI" id="CHEBI:57692"/>
    </ligand>
</feature>
<dbReference type="InterPro" id="IPR001433">
    <property type="entry name" value="OxRdtase_FAD/NAD-bd"/>
</dbReference>
<evidence type="ECO:0000256" key="13">
    <source>
        <dbReference type="PIRSR" id="PIRSR006816-2"/>
    </source>
</evidence>
<dbReference type="InterPro" id="IPR012165">
    <property type="entry name" value="Cyt_c3_hydrogenase_gsu"/>
</dbReference>
<dbReference type="GO" id="GO:0046872">
    <property type="term" value="F:metal ion binding"/>
    <property type="evidence" value="ECO:0007669"/>
    <property type="project" value="UniProtKB-KW"/>
</dbReference>
<comment type="caution">
    <text evidence="11">Lacks conserved residue(s) required for the propagation of feature annotation.</text>
</comment>
<dbReference type="EMBL" id="NFKM01000020">
    <property type="protein sequence ID" value="OUP57557.1"/>
    <property type="molecule type" value="Genomic_DNA"/>
</dbReference>
<dbReference type="Proteomes" id="UP000195447">
    <property type="component" value="Unassembled WGS sequence"/>
</dbReference>